<evidence type="ECO:0000256" key="1">
    <source>
        <dbReference type="SAM" id="MobiDB-lite"/>
    </source>
</evidence>
<evidence type="ECO:0000313" key="3">
    <source>
        <dbReference type="Proteomes" id="UP000250140"/>
    </source>
</evidence>
<evidence type="ECO:0000313" key="2">
    <source>
        <dbReference type="EMBL" id="OCL13873.1"/>
    </source>
</evidence>
<feature type="compositionally biased region" description="Low complexity" evidence="1">
    <location>
        <begin position="170"/>
        <end position="180"/>
    </location>
</feature>
<dbReference type="OrthoDB" id="5378679at2759"/>
<sequence>MSPPRHRTILLTGAPGPKDLNWDNSLLKNNFIPSIKAFLDLQNANLEKSPNATLEESPPTSPIPKWRSVPLDPQTHLPTGLSQPFAEFSSPSIRSMSFEEPYDRKGVSFESDSDLTSTIWEASESMSSISSSKFLEHSFAFHETLLSSQIAPRSSPANVPEPTSNASFATTTSIDTTTTDNSSVRALQDLQDVLPPGPTVTNPTTTANATLTALTITPLSALPNAPHLLSIHPQTPTPNLLVALLATPPPRTVT</sequence>
<accession>A0A8E2FCE6</accession>
<feature type="compositionally biased region" description="Polar residues" evidence="1">
    <location>
        <begin position="151"/>
        <end position="169"/>
    </location>
</feature>
<feature type="region of interest" description="Disordered" evidence="1">
    <location>
        <begin position="151"/>
        <end position="180"/>
    </location>
</feature>
<organism evidence="2 3">
    <name type="scientific">Glonium stellatum</name>
    <dbReference type="NCBI Taxonomy" id="574774"/>
    <lineage>
        <taxon>Eukaryota</taxon>
        <taxon>Fungi</taxon>
        <taxon>Dikarya</taxon>
        <taxon>Ascomycota</taxon>
        <taxon>Pezizomycotina</taxon>
        <taxon>Dothideomycetes</taxon>
        <taxon>Pleosporomycetidae</taxon>
        <taxon>Gloniales</taxon>
        <taxon>Gloniaceae</taxon>
        <taxon>Glonium</taxon>
    </lineage>
</organism>
<dbReference type="EMBL" id="KV748659">
    <property type="protein sequence ID" value="OCL13873.1"/>
    <property type="molecule type" value="Genomic_DNA"/>
</dbReference>
<feature type="non-terminal residue" evidence="2">
    <location>
        <position position="254"/>
    </location>
</feature>
<reference evidence="2 3" key="1">
    <citation type="journal article" date="2016" name="Nat. Commun.">
        <title>Ectomycorrhizal ecology is imprinted in the genome of the dominant symbiotic fungus Cenococcum geophilum.</title>
        <authorList>
            <consortium name="DOE Joint Genome Institute"/>
            <person name="Peter M."/>
            <person name="Kohler A."/>
            <person name="Ohm R.A."/>
            <person name="Kuo A."/>
            <person name="Krutzmann J."/>
            <person name="Morin E."/>
            <person name="Arend M."/>
            <person name="Barry K.W."/>
            <person name="Binder M."/>
            <person name="Choi C."/>
            <person name="Clum A."/>
            <person name="Copeland A."/>
            <person name="Grisel N."/>
            <person name="Haridas S."/>
            <person name="Kipfer T."/>
            <person name="LaButti K."/>
            <person name="Lindquist E."/>
            <person name="Lipzen A."/>
            <person name="Maire R."/>
            <person name="Meier B."/>
            <person name="Mihaltcheva S."/>
            <person name="Molinier V."/>
            <person name="Murat C."/>
            <person name="Poggeler S."/>
            <person name="Quandt C.A."/>
            <person name="Sperisen C."/>
            <person name="Tritt A."/>
            <person name="Tisserant E."/>
            <person name="Crous P.W."/>
            <person name="Henrissat B."/>
            <person name="Nehls U."/>
            <person name="Egli S."/>
            <person name="Spatafora J.W."/>
            <person name="Grigoriev I.V."/>
            <person name="Martin F.M."/>
        </authorList>
    </citation>
    <scope>NUCLEOTIDE SEQUENCE [LARGE SCALE GENOMIC DNA]</scope>
    <source>
        <strain evidence="2 3">CBS 207.34</strain>
    </source>
</reference>
<gene>
    <name evidence="2" type="ORF">AOQ84DRAFT_359396</name>
</gene>
<dbReference type="AlphaFoldDB" id="A0A8E2FCE6"/>
<proteinExistence type="predicted"/>
<keyword evidence="3" id="KW-1185">Reference proteome</keyword>
<dbReference type="Proteomes" id="UP000250140">
    <property type="component" value="Unassembled WGS sequence"/>
</dbReference>
<name>A0A8E2FCE6_9PEZI</name>
<protein>
    <submittedName>
        <fullName evidence="2">Uncharacterized protein</fullName>
    </submittedName>
</protein>